<dbReference type="EMBL" id="CAIIXF020000005">
    <property type="protein sequence ID" value="CAH1783725.1"/>
    <property type="molecule type" value="Genomic_DNA"/>
</dbReference>
<evidence type="ECO:0000256" key="3">
    <source>
        <dbReference type="ARBA" id="ARBA00022588"/>
    </source>
</evidence>
<accession>A0A8J1T7V5</accession>
<dbReference type="Pfam" id="PF13855">
    <property type="entry name" value="LRR_8"/>
    <property type="match status" value="3"/>
</dbReference>
<keyword evidence="6" id="KW-0732">Signal</keyword>
<dbReference type="Gene3D" id="3.80.10.10">
    <property type="entry name" value="Ribonuclease Inhibitor"/>
    <property type="match status" value="3"/>
</dbReference>
<name>A0A8J1T7V5_OWEFU</name>
<dbReference type="SMART" id="SM00369">
    <property type="entry name" value="LRR_TYP"/>
    <property type="match status" value="6"/>
</dbReference>
<dbReference type="SMART" id="SM00255">
    <property type="entry name" value="TIR"/>
    <property type="match status" value="1"/>
</dbReference>
<gene>
    <name evidence="14" type="ORF">OFUS_LOCUS10037</name>
</gene>
<evidence type="ECO:0000313" key="14">
    <source>
        <dbReference type="EMBL" id="CAH1783725.1"/>
    </source>
</evidence>
<dbReference type="PANTHER" id="PTHR24365:SF541">
    <property type="entry name" value="PROTEIN TOLL-RELATED"/>
    <property type="match status" value="1"/>
</dbReference>
<protein>
    <recommendedName>
        <fullName evidence="13">TIR domain-containing protein</fullName>
    </recommendedName>
</protein>
<evidence type="ECO:0000256" key="5">
    <source>
        <dbReference type="ARBA" id="ARBA00022692"/>
    </source>
</evidence>
<evidence type="ECO:0000256" key="4">
    <source>
        <dbReference type="ARBA" id="ARBA00022614"/>
    </source>
</evidence>
<keyword evidence="10" id="KW-0472">Membrane</keyword>
<dbReference type="InterPro" id="IPR001611">
    <property type="entry name" value="Leu-rich_rpt"/>
</dbReference>
<evidence type="ECO:0000256" key="9">
    <source>
        <dbReference type="ARBA" id="ARBA00022989"/>
    </source>
</evidence>
<keyword evidence="11" id="KW-0675">Receptor</keyword>
<dbReference type="FunFam" id="3.40.50.10140:FF:000001">
    <property type="entry name" value="Toll-like receptor 2"/>
    <property type="match status" value="1"/>
</dbReference>
<dbReference type="Proteomes" id="UP000749559">
    <property type="component" value="Unassembled WGS sequence"/>
</dbReference>
<comment type="subcellular location">
    <subcellularLocation>
        <location evidence="1">Membrane</location>
        <topology evidence="1">Single-pass type I membrane protein</topology>
    </subcellularLocation>
</comment>
<dbReference type="PANTHER" id="PTHR24365">
    <property type="entry name" value="TOLL-LIKE RECEPTOR"/>
    <property type="match status" value="1"/>
</dbReference>
<evidence type="ECO:0000256" key="7">
    <source>
        <dbReference type="ARBA" id="ARBA00022737"/>
    </source>
</evidence>
<dbReference type="AlphaFoldDB" id="A0A8J1T7V5"/>
<keyword evidence="5" id="KW-0812">Transmembrane</keyword>
<keyword evidence="15" id="KW-1185">Reference proteome</keyword>
<evidence type="ECO:0000256" key="11">
    <source>
        <dbReference type="ARBA" id="ARBA00023170"/>
    </source>
</evidence>
<keyword evidence="3" id="KW-0399">Innate immunity</keyword>
<evidence type="ECO:0000256" key="1">
    <source>
        <dbReference type="ARBA" id="ARBA00004479"/>
    </source>
</evidence>
<sequence length="821" mass="95456">MKHVQHCMLSKNKIMPVKIFLRLVVILWASGCSDGDIGEAKQCLESGCKGTSNEDCTVRCNNMNLTDGLPKINPHVRELEICDSLMPTIKSYNYEPLVRLVKVYINASNVTHVNIDAFERMPNIELLHIEHNNLTSVLNAGFNLKHLNELSLIKNNIRNINFSSTKLIKNKLKISLSHNPIKNILPGTFTGFKDIKNVSLFLRDIQIRKLAIDTFSGLNELNELDISDNDLGADGLESIANSITGKNIKILTAANCSMKSVKPESFEKLSHVQRLNLSCNFWETWPNNTLKHLKNLESLTINDSPYFAFFEASNEMKNVKYLSFHSNALLKTNTISIIFNNSQKLEYLNISDNHFQDRVKEISPLETLKVFDMSQNNHPLVKERVNYYKIMPNLTTFNMRNVNSEHQEEGDFDLGDVALTNMSYLQNLDLSHNTAILMNEHVKFSYSGLKSLKNVNLSYNKLQDYHSALLELFKLFASVEILDLSGNSLIELPKHMFESLTALTELHLEDNRLTYFSKRYLRRNLNIKSLHLQINSIKYISGLAFVHLQHLSMLNISQNSFLCNCKLRKFRDWMQHRKYIVHGYDQKCVIPSAMNKSSIISFEISWIECDNMWIILVALIVTICLILGILLTYFRWDIKYWWILRRSRRRRNGYTELNDTIGGRYQYDGFVSYNGESQKWVIDYMLPNMEQSQDDVNFKICFDGRDFIPGKYIADNIIDSIQQSRKLIFVITEKFIKSQWCGFELEMANLRQFDEKRNLVVLIFLEAIPKKKLPRKIRLLMKHMTYIEWDKENARAQSLFWKKLKLCMMDEPNNLMFGQNP</sequence>
<dbReference type="InterPro" id="IPR017241">
    <property type="entry name" value="Toll-like_receptor"/>
</dbReference>
<keyword evidence="4" id="KW-0433">Leucine-rich repeat</keyword>
<evidence type="ECO:0000259" key="13">
    <source>
        <dbReference type="PROSITE" id="PS50104"/>
    </source>
</evidence>
<dbReference type="GO" id="GO:0004888">
    <property type="term" value="F:transmembrane signaling receptor activity"/>
    <property type="evidence" value="ECO:0007669"/>
    <property type="project" value="InterPro"/>
</dbReference>
<keyword evidence="7" id="KW-0677">Repeat</keyword>
<dbReference type="GO" id="GO:0045087">
    <property type="term" value="P:innate immune response"/>
    <property type="evidence" value="ECO:0007669"/>
    <property type="project" value="UniProtKB-KW"/>
</dbReference>
<dbReference type="InterPro" id="IPR032675">
    <property type="entry name" value="LRR_dom_sf"/>
</dbReference>
<evidence type="ECO:0000256" key="12">
    <source>
        <dbReference type="ARBA" id="ARBA00023180"/>
    </source>
</evidence>
<evidence type="ECO:0000256" key="8">
    <source>
        <dbReference type="ARBA" id="ARBA00022859"/>
    </source>
</evidence>
<feature type="domain" description="TIR" evidence="13">
    <location>
        <begin position="665"/>
        <end position="808"/>
    </location>
</feature>
<dbReference type="Gene3D" id="3.40.50.10140">
    <property type="entry name" value="Toll/interleukin-1 receptor homology (TIR) domain"/>
    <property type="match status" value="1"/>
</dbReference>
<keyword evidence="9" id="KW-1133">Transmembrane helix</keyword>
<dbReference type="InterPro" id="IPR003591">
    <property type="entry name" value="Leu-rich_rpt_typical-subtyp"/>
</dbReference>
<organism evidence="14 15">
    <name type="scientific">Owenia fusiformis</name>
    <name type="common">Polychaete worm</name>
    <dbReference type="NCBI Taxonomy" id="6347"/>
    <lineage>
        <taxon>Eukaryota</taxon>
        <taxon>Metazoa</taxon>
        <taxon>Spiralia</taxon>
        <taxon>Lophotrochozoa</taxon>
        <taxon>Annelida</taxon>
        <taxon>Polychaeta</taxon>
        <taxon>Sedentaria</taxon>
        <taxon>Canalipalpata</taxon>
        <taxon>Sabellida</taxon>
        <taxon>Oweniida</taxon>
        <taxon>Oweniidae</taxon>
        <taxon>Owenia</taxon>
    </lineage>
</organism>
<dbReference type="InterPro" id="IPR000157">
    <property type="entry name" value="TIR_dom"/>
</dbReference>
<dbReference type="PROSITE" id="PS50104">
    <property type="entry name" value="TIR"/>
    <property type="match status" value="1"/>
</dbReference>
<evidence type="ECO:0000313" key="15">
    <source>
        <dbReference type="Proteomes" id="UP000749559"/>
    </source>
</evidence>
<dbReference type="GO" id="GO:0005886">
    <property type="term" value="C:plasma membrane"/>
    <property type="evidence" value="ECO:0007669"/>
    <property type="project" value="TreeGrafter"/>
</dbReference>
<keyword evidence="12" id="KW-0325">Glycoprotein</keyword>
<comment type="similarity">
    <text evidence="2">Belongs to the Toll-like receptor family.</text>
</comment>
<dbReference type="GO" id="GO:0002224">
    <property type="term" value="P:toll-like receptor signaling pathway"/>
    <property type="evidence" value="ECO:0007669"/>
    <property type="project" value="InterPro"/>
</dbReference>
<dbReference type="SUPFAM" id="SSF52200">
    <property type="entry name" value="Toll/Interleukin receptor TIR domain"/>
    <property type="match status" value="1"/>
</dbReference>
<dbReference type="OrthoDB" id="6134202at2759"/>
<evidence type="ECO:0000256" key="2">
    <source>
        <dbReference type="ARBA" id="ARBA00009634"/>
    </source>
</evidence>
<evidence type="ECO:0000256" key="10">
    <source>
        <dbReference type="ARBA" id="ARBA00023136"/>
    </source>
</evidence>
<dbReference type="PRINTS" id="PR01537">
    <property type="entry name" value="INTRLKN1R1F"/>
</dbReference>
<keyword evidence="8" id="KW-0391">Immunity</keyword>
<dbReference type="InterPro" id="IPR035897">
    <property type="entry name" value="Toll_tir_struct_dom_sf"/>
</dbReference>
<reference evidence="14" key="1">
    <citation type="submission" date="2022-03" db="EMBL/GenBank/DDBJ databases">
        <authorList>
            <person name="Martin C."/>
        </authorList>
    </citation>
    <scope>NUCLEOTIDE SEQUENCE</scope>
</reference>
<evidence type="ECO:0000256" key="6">
    <source>
        <dbReference type="ARBA" id="ARBA00022729"/>
    </source>
</evidence>
<dbReference type="SUPFAM" id="SSF52058">
    <property type="entry name" value="L domain-like"/>
    <property type="match status" value="2"/>
</dbReference>
<dbReference type="Pfam" id="PF01582">
    <property type="entry name" value="TIR"/>
    <property type="match status" value="1"/>
</dbReference>
<dbReference type="PIRSF" id="PIRSF037595">
    <property type="entry name" value="Toll-like_receptor"/>
    <property type="match status" value="1"/>
</dbReference>
<comment type="caution">
    <text evidence="14">The sequence shown here is derived from an EMBL/GenBank/DDBJ whole genome shotgun (WGS) entry which is preliminary data.</text>
</comment>
<proteinExistence type="inferred from homology"/>